<dbReference type="SUPFAM" id="SSF160909">
    <property type="entry name" value="ATP12-like"/>
    <property type="match status" value="1"/>
</dbReference>
<name>A0A1X2HL07_SYNRA</name>
<evidence type="ECO:0000256" key="5">
    <source>
        <dbReference type="ARBA" id="ARBA00023186"/>
    </source>
</evidence>
<dbReference type="OMA" id="WDPVLHW"/>
<comment type="similarity">
    <text evidence="2">Belongs to the ATP12 family.</text>
</comment>
<keyword evidence="3" id="KW-0809">Transit peptide</keyword>
<dbReference type="Gene3D" id="1.10.3580.10">
    <property type="entry name" value="ATP12 ATPase"/>
    <property type="match status" value="1"/>
</dbReference>
<proteinExistence type="inferred from homology"/>
<reference evidence="6 7" key="1">
    <citation type="submission" date="2016-07" db="EMBL/GenBank/DDBJ databases">
        <title>Pervasive Adenine N6-methylation of Active Genes in Fungi.</title>
        <authorList>
            <consortium name="DOE Joint Genome Institute"/>
            <person name="Mondo S.J."/>
            <person name="Dannebaum R.O."/>
            <person name="Kuo R.C."/>
            <person name="Labutti K."/>
            <person name="Haridas S."/>
            <person name="Kuo A."/>
            <person name="Salamov A."/>
            <person name="Ahrendt S.R."/>
            <person name="Lipzen A."/>
            <person name="Sullivan W."/>
            <person name="Andreopoulos W.B."/>
            <person name="Clum A."/>
            <person name="Lindquist E."/>
            <person name="Daum C."/>
            <person name="Ramamoorthy G.K."/>
            <person name="Gryganskyi A."/>
            <person name="Culley D."/>
            <person name="Magnuson J.K."/>
            <person name="James T.Y."/>
            <person name="O'Malley M.A."/>
            <person name="Stajich J.E."/>
            <person name="Spatafora J.W."/>
            <person name="Visel A."/>
            <person name="Grigoriev I.V."/>
        </authorList>
    </citation>
    <scope>NUCLEOTIDE SEQUENCE [LARGE SCALE GENOMIC DNA]</scope>
    <source>
        <strain evidence="6 7">NRRL 2496</strain>
    </source>
</reference>
<dbReference type="InParanoid" id="A0A1X2HL07"/>
<dbReference type="GO" id="GO:0033615">
    <property type="term" value="P:mitochondrial proton-transporting ATP synthase complex assembly"/>
    <property type="evidence" value="ECO:0007669"/>
    <property type="project" value="TreeGrafter"/>
</dbReference>
<sequence>MASLARSLFRIRSTQRCFSTCSTLRNEALDDAKAEAAAKRAERTMRRFWKQAWVKEEQDGCTVMLDQRNLRTPIGRHVVKFTPAQRPLAYLTAAEWEAQTESLKAHSLPLTSIIARAFDALDPARADDPNVRKEVIEKLMTYFDTDATCYHEDYPEALTELQDKHWKPLIAWASETFGVQINTTTGIFAVKQPKETRDALRKHVEEMDALQLAAFEKAVMSSKSFLIGLALVKGAWTVEQAAQAAHVEMNAQIDRWGEVEDSHDVEREYIRQTLGSVAITVMDRH</sequence>
<keyword evidence="7" id="KW-1185">Reference proteome</keyword>
<dbReference type="OrthoDB" id="5673at2759"/>
<evidence type="ECO:0000256" key="2">
    <source>
        <dbReference type="ARBA" id="ARBA00008231"/>
    </source>
</evidence>
<evidence type="ECO:0000313" key="7">
    <source>
        <dbReference type="Proteomes" id="UP000242180"/>
    </source>
</evidence>
<keyword evidence="4" id="KW-0496">Mitochondrion</keyword>
<dbReference type="Proteomes" id="UP000242180">
    <property type="component" value="Unassembled WGS sequence"/>
</dbReference>
<evidence type="ECO:0000256" key="1">
    <source>
        <dbReference type="ARBA" id="ARBA00004173"/>
    </source>
</evidence>
<dbReference type="InterPro" id="IPR023335">
    <property type="entry name" value="ATP12_ortho_dom_sf"/>
</dbReference>
<dbReference type="InterPro" id="IPR042272">
    <property type="entry name" value="ATP12_ATP_synth-F1-assembly_N"/>
</dbReference>
<comment type="subcellular location">
    <subcellularLocation>
        <location evidence="1">Mitochondrion</location>
    </subcellularLocation>
</comment>
<dbReference type="Gene3D" id="3.30.2180.10">
    <property type="entry name" value="ATP12-like"/>
    <property type="match status" value="1"/>
</dbReference>
<evidence type="ECO:0008006" key="8">
    <source>
        <dbReference type="Google" id="ProtNLM"/>
    </source>
</evidence>
<accession>A0A1X2HL07</accession>
<keyword evidence="5" id="KW-0143">Chaperone</keyword>
<evidence type="ECO:0000256" key="4">
    <source>
        <dbReference type="ARBA" id="ARBA00023128"/>
    </source>
</evidence>
<dbReference type="PANTHER" id="PTHR21013:SF10">
    <property type="entry name" value="ATP SYNTHASE MITOCHONDRIAL F1 COMPLEX ASSEMBLY FACTOR 2"/>
    <property type="match status" value="1"/>
</dbReference>
<protein>
    <recommendedName>
        <fullName evidence="8">ATP12-domain-containing protein</fullName>
    </recommendedName>
</protein>
<evidence type="ECO:0000256" key="3">
    <source>
        <dbReference type="ARBA" id="ARBA00022946"/>
    </source>
</evidence>
<dbReference type="GO" id="GO:0005739">
    <property type="term" value="C:mitochondrion"/>
    <property type="evidence" value="ECO:0007669"/>
    <property type="project" value="UniProtKB-SubCell"/>
</dbReference>
<dbReference type="Pfam" id="PF07542">
    <property type="entry name" value="ATP12"/>
    <property type="match status" value="1"/>
</dbReference>
<dbReference type="AlphaFoldDB" id="A0A1X2HL07"/>
<gene>
    <name evidence="6" type="ORF">BCR43DRAFT_484624</name>
</gene>
<dbReference type="STRING" id="13706.A0A1X2HL07"/>
<dbReference type="InterPro" id="IPR011419">
    <property type="entry name" value="ATP12_ATP_synth-F1-assembly"/>
</dbReference>
<dbReference type="PANTHER" id="PTHR21013">
    <property type="entry name" value="ATP SYNTHASE MITOCHONDRIAL F1 COMPLEX ASSEMBLY FACTOR 2/ATP12 PROTEIN, MITOCHONDRIAL PRECURSOR"/>
    <property type="match status" value="1"/>
</dbReference>
<evidence type="ECO:0000313" key="6">
    <source>
        <dbReference type="EMBL" id="ORY99962.1"/>
    </source>
</evidence>
<comment type="caution">
    <text evidence="6">The sequence shown here is derived from an EMBL/GenBank/DDBJ whole genome shotgun (WGS) entry which is preliminary data.</text>
</comment>
<dbReference type="EMBL" id="MCGN01000002">
    <property type="protein sequence ID" value="ORY99962.1"/>
    <property type="molecule type" value="Genomic_DNA"/>
</dbReference>
<dbReference type="FunCoup" id="A0A1X2HL07">
    <property type="interactions" value="391"/>
</dbReference>
<organism evidence="6 7">
    <name type="scientific">Syncephalastrum racemosum</name>
    <name type="common">Filamentous fungus</name>
    <dbReference type="NCBI Taxonomy" id="13706"/>
    <lineage>
        <taxon>Eukaryota</taxon>
        <taxon>Fungi</taxon>
        <taxon>Fungi incertae sedis</taxon>
        <taxon>Mucoromycota</taxon>
        <taxon>Mucoromycotina</taxon>
        <taxon>Mucoromycetes</taxon>
        <taxon>Mucorales</taxon>
        <taxon>Syncephalastraceae</taxon>
        <taxon>Syncephalastrum</taxon>
    </lineage>
</organism>